<dbReference type="GO" id="GO:0004427">
    <property type="term" value="F:inorganic diphosphate phosphatase activity"/>
    <property type="evidence" value="ECO:0007669"/>
    <property type="project" value="UniProtKB-EC"/>
</dbReference>
<dbReference type="SUPFAM" id="SSF50324">
    <property type="entry name" value="Inorganic pyrophosphatase"/>
    <property type="match status" value="1"/>
</dbReference>
<dbReference type="Pfam" id="PF00719">
    <property type="entry name" value="Pyrophosphatase"/>
    <property type="match status" value="1"/>
</dbReference>
<evidence type="ECO:0000256" key="6">
    <source>
        <dbReference type="ARBA" id="ARBA00022842"/>
    </source>
</evidence>
<evidence type="ECO:0000256" key="5">
    <source>
        <dbReference type="ARBA" id="ARBA00022801"/>
    </source>
</evidence>
<organism evidence="8">
    <name type="scientific">Eutreptiella gymnastica</name>
    <dbReference type="NCBI Taxonomy" id="73025"/>
    <lineage>
        <taxon>Eukaryota</taxon>
        <taxon>Discoba</taxon>
        <taxon>Euglenozoa</taxon>
        <taxon>Euglenida</taxon>
        <taxon>Spirocuta</taxon>
        <taxon>Euglenophyceae</taxon>
        <taxon>Eutreptiales</taxon>
        <taxon>Eutreptiaceae</taxon>
        <taxon>Eutreptiella</taxon>
    </lineage>
</organism>
<dbReference type="GO" id="GO:0006796">
    <property type="term" value="P:phosphate-containing compound metabolic process"/>
    <property type="evidence" value="ECO:0007669"/>
    <property type="project" value="InterPro"/>
</dbReference>
<evidence type="ECO:0000256" key="2">
    <source>
        <dbReference type="ARBA" id="ARBA00006220"/>
    </source>
</evidence>
<accession>A0A7S4GGH4</accession>
<keyword evidence="7" id="KW-0472">Membrane</keyword>
<dbReference type="PANTHER" id="PTHR10286">
    <property type="entry name" value="INORGANIC PYROPHOSPHATASE"/>
    <property type="match status" value="1"/>
</dbReference>
<dbReference type="EC" id="3.6.1.1" evidence="3"/>
<keyword evidence="6" id="KW-0460">Magnesium</keyword>
<gene>
    <name evidence="8" type="ORF">EGYM00163_LOCUS47636</name>
</gene>
<evidence type="ECO:0000256" key="3">
    <source>
        <dbReference type="ARBA" id="ARBA00012146"/>
    </source>
</evidence>
<keyword evidence="5" id="KW-0378">Hydrolase</keyword>
<sequence length="394" mass="43466">MAMASLLVAATGYTVMAAAPVVLYAAPAVHAKVAQQLGNSIVVHRSRLPLHFVPTDVEHADPEPAATPDVTQQQLGIRQSAQARPSNAASSLLLLPMAAIASAVAWFYAVHRRAEWALLALTAGRKIDVAKVQQKVEGEPDTPEFSIYLTESDEVISPWHDIPLQGPAGVFNFVNEIPRGTKAKMEVCLGLEENPIKQDRKKDKLRYFTYEMGFGGIPFNYGLIPQTFEDPNEPHPDTGCVGDADPIDLVEISPNRLPMGSVHQVKVLGCLAMIDEGETDWKIIAIDVNDPRASSLETVEDLAATEEGKTQLDQIRQWFQMYKTTDGKPENSFAFDGQYKGKEYALQIIDEVHVSWKDLLRKKIDNNGLAMPPSQAQHSTESNEFIFKFDNQSS</sequence>
<evidence type="ECO:0000256" key="1">
    <source>
        <dbReference type="ARBA" id="ARBA00001946"/>
    </source>
</evidence>
<keyword evidence="7" id="KW-0812">Transmembrane</keyword>
<keyword evidence="4" id="KW-0479">Metal-binding</keyword>
<dbReference type="EMBL" id="HBJA01138349">
    <property type="protein sequence ID" value="CAE0836272.1"/>
    <property type="molecule type" value="Transcribed_RNA"/>
</dbReference>
<dbReference type="InterPro" id="IPR008162">
    <property type="entry name" value="Pyrophosphatase"/>
</dbReference>
<dbReference type="AlphaFoldDB" id="A0A7S4GGH4"/>
<evidence type="ECO:0000256" key="7">
    <source>
        <dbReference type="SAM" id="Phobius"/>
    </source>
</evidence>
<dbReference type="CDD" id="cd00412">
    <property type="entry name" value="pyrophosphatase"/>
    <property type="match status" value="1"/>
</dbReference>
<comment type="cofactor">
    <cofactor evidence="1">
        <name>Mg(2+)</name>
        <dbReference type="ChEBI" id="CHEBI:18420"/>
    </cofactor>
</comment>
<name>A0A7S4GGH4_9EUGL</name>
<dbReference type="InterPro" id="IPR036649">
    <property type="entry name" value="Pyrophosphatase_sf"/>
</dbReference>
<keyword evidence="7" id="KW-1133">Transmembrane helix</keyword>
<dbReference type="Gene3D" id="3.90.80.10">
    <property type="entry name" value="Inorganic pyrophosphatase"/>
    <property type="match status" value="1"/>
</dbReference>
<comment type="similarity">
    <text evidence="2">Belongs to the PPase family.</text>
</comment>
<dbReference type="GO" id="GO:0005737">
    <property type="term" value="C:cytoplasm"/>
    <property type="evidence" value="ECO:0007669"/>
    <property type="project" value="InterPro"/>
</dbReference>
<evidence type="ECO:0000256" key="4">
    <source>
        <dbReference type="ARBA" id="ARBA00022723"/>
    </source>
</evidence>
<reference evidence="8" key="1">
    <citation type="submission" date="2021-01" db="EMBL/GenBank/DDBJ databases">
        <authorList>
            <person name="Corre E."/>
            <person name="Pelletier E."/>
            <person name="Niang G."/>
            <person name="Scheremetjew M."/>
            <person name="Finn R."/>
            <person name="Kale V."/>
            <person name="Holt S."/>
            <person name="Cochrane G."/>
            <person name="Meng A."/>
            <person name="Brown T."/>
            <person name="Cohen L."/>
        </authorList>
    </citation>
    <scope>NUCLEOTIDE SEQUENCE</scope>
    <source>
        <strain evidence="8">CCMP1594</strain>
    </source>
</reference>
<protein>
    <recommendedName>
        <fullName evidence="3">inorganic diphosphatase</fullName>
        <ecNumber evidence="3">3.6.1.1</ecNumber>
    </recommendedName>
</protein>
<dbReference type="GO" id="GO:0000287">
    <property type="term" value="F:magnesium ion binding"/>
    <property type="evidence" value="ECO:0007669"/>
    <property type="project" value="InterPro"/>
</dbReference>
<evidence type="ECO:0000313" key="8">
    <source>
        <dbReference type="EMBL" id="CAE0836272.1"/>
    </source>
</evidence>
<proteinExistence type="inferred from homology"/>
<feature type="transmembrane region" description="Helical" evidence="7">
    <location>
        <begin position="88"/>
        <end position="109"/>
    </location>
</feature>